<evidence type="ECO:0000313" key="13">
    <source>
        <dbReference type="EMBL" id="MDG4981427.1"/>
    </source>
</evidence>
<keyword evidence="5 10" id="KW-0963">Cytoplasm</keyword>
<dbReference type="InterPro" id="IPR005849">
    <property type="entry name" value="GalP_Utransf_N"/>
</dbReference>
<evidence type="ECO:0000256" key="10">
    <source>
        <dbReference type="HAMAP-Rule" id="MF_00571"/>
    </source>
</evidence>
<dbReference type="PIRSF" id="PIRSF006005">
    <property type="entry name" value="GalT_BS"/>
    <property type="match status" value="1"/>
</dbReference>
<dbReference type="HAMAP" id="MF_00571">
    <property type="entry name" value="GalP_UDP_trans"/>
    <property type="match status" value="1"/>
</dbReference>
<evidence type="ECO:0000256" key="1">
    <source>
        <dbReference type="ARBA" id="ARBA00001107"/>
    </source>
</evidence>
<evidence type="ECO:0000256" key="8">
    <source>
        <dbReference type="ARBA" id="ARBA00023144"/>
    </source>
</evidence>
<dbReference type="PANTHER" id="PTHR39191:SF1">
    <property type="entry name" value="DUF4922 DOMAIN-CONTAINING PROTEIN"/>
    <property type="match status" value="1"/>
</dbReference>
<dbReference type="Proteomes" id="UP001152656">
    <property type="component" value="Unassembled WGS sequence"/>
</dbReference>
<dbReference type="AlphaFoldDB" id="A0A9X4S2T2"/>
<evidence type="ECO:0000256" key="6">
    <source>
        <dbReference type="ARBA" id="ARBA00022679"/>
    </source>
</evidence>
<dbReference type="EMBL" id="JAOWLP010000005">
    <property type="protein sequence ID" value="MDG4981427.1"/>
    <property type="molecule type" value="Genomic_DNA"/>
</dbReference>
<dbReference type="InterPro" id="IPR023425">
    <property type="entry name" value="GalP_uridyl_Trfase_II_CS"/>
</dbReference>
<protein>
    <recommendedName>
        <fullName evidence="10">Galactose-1-phosphate uridylyltransferase</fullName>
        <shortName evidence="10">Gal-1-P uridylyltransferase</shortName>
        <ecNumber evidence="10">2.7.7.12</ecNumber>
    </recommendedName>
    <alternativeName>
        <fullName evidence="10">UDP-glucose--hexose-1-phosphate uridylyltransferase</fullName>
    </alternativeName>
</protein>
<evidence type="ECO:0000256" key="5">
    <source>
        <dbReference type="ARBA" id="ARBA00022490"/>
    </source>
</evidence>
<feature type="domain" description="Galactose-1-phosphate uridyl transferase N-terminal" evidence="11">
    <location>
        <begin position="19"/>
        <end position="228"/>
    </location>
</feature>
<evidence type="ECO:0000256" key="3">
    <source>
        <dbReference type="ARBA" id="ARBA00004947"/>
    </source>
</evidence>
<evidence type="ECO:0000256" key="7">
    <source>
        <dbReference type="ARBA" id="ARBA00022695"/>
    </source>
</evidence>
<keyword evidence="9 10" id="KW-0119">Carbohydrate metabolism</keyword>
<dbReference type="GO" id="GO:0008108">
    <property type="term" value="F:UDP-glucose:hexose-1-phosphate uridylyltransferase activity"/>
    <property type="evidence" value="ECO:0007669"/>
    <property type="project" value="UniProtKB-UniRule"/>
</dbReference>
<evidence type="ECO:0000256" key="2">
    <source>
        <dbReference type="ARBA" id="ARBA00004496"/>
    </source>
</evidence>
<dbReference type="Pfam" id="PF01087">
    <property type="entry name" value="GalP_UDP_transf"/>
    <property type="match status" value="1"/>
</dbReference>
<keyword evidence="6 10" id="KW-0808">Transferase</keyword>
<evidence type="ECO:0000256" key="4">
    <source>
        <dbReference type="ARBA" id="ARBA00008706"/>
    </source>
</evidence>
<dbReference type="PANTHER" id="PTHR39191">
    <property type="entry name" value="GALACTOSE-1-PHOSPHATE URIDYLYLTRANSFERASE"/>
    <property type="match status" value="1"/>
</dbReference>
<reference evidence="13" key="1">
    <citation type="submission" date="2022-10" db="EMBL/GenBank/DDBJ databases">
        <authorList>
            <person name="Turner M.S."/>
            <person name="Huang W."/>
        </authorList>
    </citation>
    <scope>NUCLEOTIDE SEQUENCE</scope>
    <source>
        <strain evidence="13">581</strain>
    </source>
</reference>
<keyword evidence="8 10" id="KW-0299">Galactose metabolism</keyword>
<comment type="similarity">
    <text evidence="4 10">Belongs to the galactose-1-phosphate uridylyltransferase type 2 family.</text>
</comment>
<comment type="caution">
    <text evidence="13">The sequence shown here is derived from an EMBL/GenBank/DDBJ whole genome shotgun (WGS) entry which is preliminary data.</text>
</comment>
<reference evidence="13" key="2">
    <citation type="journal article" date="2023" name="Food Microbiol.">
        <title>Evaluation of the fermentation potential of lactic acid bacteria isolated from herbs, fruits and vegetables as starter cultures in nut-based milk alternatives.</title>
        <authorList>
            <person name="Huang W."/>
            <person name="Dong A."/>
            <person name="Pham H.T."/>
            <person name="Zhou C."/>
            <person name="Huo Z."/>
            <person name="Watjen A.P."/>
            <person name="Prakash S."/>
            <person name="Bang-Berthelsen C.H."/>
            <person name="Turner M.S."/>
        </authorList>
    </citation>
    <scope>NUCLEOTIDE SEQUENCE</scope>
    <source>
        <strain evidence="13">581</strain>
    </source>
</reference>
<evidence type="ECO:0000313" key="14">
    <source>
        <dbReference type="Proteomes" id="UP001152656"/>
    </source>
</evidence>
<dbReference type="InterPro" id="IPR000766">
    <property type="entry name" value="GalP_uridyl_Trfase_II"/>
</dbReference>
<dbReference type="EC" id="2.7.7.12" evidence="10"/>
<dbReference type="NCBIfam" id="NF003629">
    <property type="entry name" value="PRK05270.1-2"/>
    <property type="match status" value="1"/>
</dbReference>
<evidence type="ECO:0000259" key="12">
    <source>
        <dbReference type="Pfam" id="PF02744"/>
    </source>
</evidence>
<dbReference type="GO" id="GO:0005737">
    <property type="term" value="C:cytoplasm"/>
    <property type="evidence" value="ECO:0007669"/>
    <property type="project" value="UniProtKB-SubCell"/>
</dbReference>
<comment type="catalytic activity">
    <reaction evidence="1 10">
        <text>alpha-D-galactose 1-phosphate + UDP-alpha-D-glucose = alpha-D-glucose 1-phosphate + UDP-alpha-D-galactose</text>
        <dbReference type="Rhea" id="RHEA:13989"/>
        <dbReference type="ChEBI" id="CHEBI:58336"/>
        <dbReference type="ChEBI" id="CHEBI:58601"/>
        <dbReference type="ChEBI" id="CHEBI:58885"/>
        <dbReference type="ChEBI" id="CHEBI:66914"/>
        <dbReference type="EC" id="2.7.7.12"/>
    </reaction>
</comment>
<sequence>MSIYQTVQDFINIALENGTIEPLDEIYTRNQLLHFVGIHDWKNVEHNFEKKDSLYLMDELLEVARKNNVFETNEREFYEAALMNFITPHPAKINQDFWEKYKESPEEATDYFYSLAKQVNQVKTRELEKNIAYYHTTRYGDLQITINLSKPEKDSKTIAAAKLMKESEYPICQLCVENEGFYGIDNKAARSNHRMIRMSLNGQQWDFQYSPYAYFNEHSILLNEKHTPMVINKRSFSNLLEFLDLFPQYTIGSNADLPIVGGSILTHDHYQAGKNGFPMAKASLREKIVLSKFSNLQMGIVDWPLSVFRLKGSDKIELLDAADDILKKWRIYSDESLSIRAKDIDGTQHHTITPIARIRDGLYELDLVLRDNNVSKQFPEGIFHPHRKLHHIKKENIGLIEVMGMAILPARLKSELFEVEKYLLNQENQISEIHRPWAEQLKKSEKFTENNVHEKVQQEVGKVFEEVLQDAGVFKDDEQGKAGIHRFIDFINMD</sequence>
<feature type="domain" description="Galactose-1-phosphate uridyl transferase C-terminal" evidence="12">
    <location>
        <begin position="244"/>
        <end position="438"/>
    </location>
</feature>
<dbReference type="GO" id="GO:0006012">
    <property type="term" value="P:galactose metabolic process"/>
    <property type="evidence" value="ECO:0007669"/>
    <property type="project" value="UniProtKB-UniRule"/>
</dbReference>
<evidence type="ECO:0000256" key="9">
    <source>
        <dbReference type="ARBA" id="ARBA00023277"/>
    </source>
</evidence>
<dbReference type="NCBIfam" id="NF003633">
    <property type="entry name" value="PRK05270.2-2"/>
    <property type="match status" value="1"/>
</dbReference>
<dbReference type="NCBIfam" id="TIGR01239">
    <property type="entry name" value="galT_2"/>
    <property type="match status" value="1"/>
</dbReference>
<keyword evidence="7 10" id="KW-0548">Nucleotidyltransferase</keyword>
<dbReference type="InterPro" id="IPR005850">
    <property type="entry name" value="GalP_Utransf_C"/>
</dbReference>
<gene>
    <name evidence="10 13" type="primary">galT</name>
    <name evidence="13" type="ORF">OGZ39_07125</name>
</gene>
<dbReference type="Pfam" id="PF02744">
    <property type="entry name" value="GalP_UDP_tr_C"/>
    <property type="match status" value="1"/>
</dbReference>
<evidence type="ECO:0000259" key="11">
    <source>
        <dbReference type="Pfam" id="PF01087"/>
    </source>
</evidence>
<name>A0A9X4S2T2_9LACT</name>
<proteinExistence type="inferred from homology"/>
<organism evidence="13 14">
    <name type="scientific">Lactococcus lactis</name>
    <dbReference type="NCBI Taxonomy" id="1358"/>
    <lineage>
        <taxon>Bacteria</taxon>
        <taxon>Bacillati</taxon>
        <taxon>Bacillota</taxon>
        <taxon>Bacilli</taxon>
        <taxon>Lactobacillales</taxon>
        <taxon>Streptococcaceae</taxon>
        <taxon>Lactococcus</taxon>
    </lineage>
</organism>
<comment type="pathway">
    <text evidence="3 10">Carbohydrate metabolism; galactose metabolism.</text>
</comment>
<accession>A0A9X4S2T2</accession>
<comment type="subcellular location">
    <subcellularLocation>
        <location evidence="2 10">Cytoplasm</location>
    </subcellularLocation>
</comment>
<dbReference type="RefSeq" id="WP_278216228.1">
    <property type="nucleotide sequence ID" value="NZ_JAOWLP010000005.1"/>
</dbReference>
<dbReference type="PROSITE" id="PS01163">
    <property type="entry name" value="GAL_P_UDP_TRANSF_II"/>
    <property type="match status" value="1"/>
</dbReference>